<reference evidence="2 3" key="1">
    <citation type="submission" date="2019-08" db="EMBL/GenBank/DDBJ databases">
        <title>Deep-cultivation of Planctomycetes and their phenomic and genomic characterization uncovers novel biology.</title>
        <authorList>
            <person name="Wiegand S."/>
            <person name="Jogler M."/>
            <person name="Boedeker C."/>
            <person name="Pinto D."/>
            <person name="Vollmers J."/>
            <person name="Rivas-Marin E."/>
            <person name="Kohn T."/>
            <person name="Peeters S.H."/>
            <person name="Heuer A."/>
            <person name="Rast P."/>
            <person name="Oberbeckmann S."/>
            <person name="Bunk B."/>
            <person name="Jeske O."/>
            <person name="Meyerdierks A."/>
            <person name="Storesund J.E."/>
            <person name="Kallscheuer N."/>
            <person name="Luecker S."/>
            <person name="Lage O.M."/>
            <person name="Pohl T."/>
            <person name="Merkel B.J."/>
            <person name="Hornburger P."/>
            <person name="Mueller R.-W."/>
            <person name="Bruemmer F."/>
            <person name="Labrenz M."/>
            <person name="Spormann A.M."/>
            <person name="Op den Camp H."/>
            <person name="Overmann J."/>
            <person name="Amann R."/>
            <person name="Jetten M.S.M."/>
            <person name="Mascher T."/>
            <person name="Medema M.H."/>
            <person name="Devos D.P."/>
            <person name="Kaster A.-K."/>
            <person name="Ovreas L."/>
            <person name="Rohde M."/>
            <person name="Galperin M.Y."/>
            <person name="Jogler C."/>
        </authorList>
    </citation>
    <scope>NUCLEOTIDE SEQUENCE [LARGE SCALE GENOMIC DNA]</scope>
    <source>
        <strain evidence="2 3">UC8</strain>
    </source>
</reference>
<dbReference type="KEGG" id="rul:UC8_25020"/>
<evidence type="ECO:0000313" key="3">
    <source>
        <dbReference type="Proteomes" id="UP000325286"/>
    </source>
</evidence>
<feature type="region of interest" description="Disordered" evidence="1">
    <location>
        <begin position="1"/>
        <end position="24"/>
    </location>
</feature>
<keyword evidence="3" id="KW-1185">Reference proteome</keyword>
<dbReference type="RefSeq" id="WP_068139637.1">
    <property type="nucleotide sequence ID" value="NZ_CP042914.1"/>
</dbReference>
<proteinExistence type="predicted"/>
<evidence type="ECO:0000256" key="1">
    <source>
        <dbReference type="SAM" id="MobiDB-lite"/>
    </source>
</evidence>
<evidence type="ECO:0008006" key="4">
    <source>
        <dbReference type="Google" id="ProtNLM"/>
    </source>
</evidence>
<gene>
    <name evidence="2" type="ORF">UC8_25020</name>
</gene>
<protein>
    <recommendedName>
        <fullName evidence="4">SWIM-type domain-containing protein</fullName>
    </recommendedName>
</protein>
<organism evidence="2 3">
    <name type="scientific">Roseimaritima ulvae</name>
    <dbReference type="NCBI Taxonomy" id="980254"/>
    <lineage>
        <taxon>Bacteria</taxon>
        <taxon>Pseudomonadati</taxon>
        <taxon>Planctomycetota</taxon>
        <taxon>Planctomycetia</taxon>
        <taxon>Pirellulales</taxon>
        <taxon>Pirellulaceae</taxon>
        <taxon>Roseimaritima</taxon>
    </lineage>
</organism>
<name>A0A5B9QS13_9BACT</name>
<accession>A0A5B9QS13</accession>
<sequence length="620" mass="71279">MSDEETPPPPEPGADQSHTDIPLSYAGPSQMVMEEGAPRLALFGNLRRDPVFLDATVKQPLRLREALSALYAVVGSDYRYVPKDRTAYHAYRRMRRQSENLNAWQAQRAYFDWLSRNDPLAFLILDPVISVHPDQVFFEVFSKDEGTYANLSIDMDAFEVNGDPVYGTTNIDFSEALFDSIQRFRSYRETRLTIGQQAVQVQTDEHQTLEKQIKIPDSWLRGFLQVQSSALLPGDHFKLAPIDLYNVLRQLRMHADRRGKRRGLRVELVPGERPRIVLEPWETVIETSAQIYQGRQAKVIRLWGRRRLMLLQRMLPMIDEVEVHVMGSGLPSFWVLRAGTITMTVGLTGFTAANWSAAVQFDLLLPRETQDGAPLKKIVNHLSKQWFADRDALGKATKLKGSDLIEPLQSGCQQGQLMYDLPHDRFRLRPLTNEPLDMERLEFRSSRERLAFDLVNRRDAVTITTENRIHGTGIEIIGKAVIKEDKREYRPQMLLTDEGFVSRAECTCNPFRQQGLKAGPCTCLIGLRLARAIRQRKRSESGRAEKTVTVETRSFSRRHRDREEVYQLSLDRQKLKIRWGTAGQDLRIQQLQFLSVDEARNDYFARLHKLKQQGFLDASS</sequence>
<dbReference type="OrthoDB" id="7821105at2"/>
<dbReference type="EMBL" id="CP042914">
    <property type="protein sequence ID" value="QEG40490.1"/>
    <property type="molecule type" value="Genomic_DNA"/>
</dbReference>
<evidence type="ECO:0000313" key="2">
    <source>
        <dbReference type="EMBL" id="QEG40490.1"/>
    </source>
</evidence>
<dbReference type="AlphaFoldDB" id="A0A5B9QS13"/>
<dbReference type="Proteomes" id="UP000325286">
    <property type="component" value="Chromosome"/>
</dbReference>